<name>A0A0G1QGJ5_9BACT</name>
<dbReference type="InterPro" id="IPR003593">
    <property type="entry name" value="AAA+_ATPase"/>
</dbReference>
<reference evidence="6 7" key="1">
    <citation type="journal article" date="2015" name="Nature">
        <title>rRNA introns, odd ribosomes, and small enigmatic genomes across a large radiation of phyla.</title>
        <authorList>
            <person name="Brown C.T."/>
            <person name="Hug L.A."/>
            <person name="Thomas B.C."/>
            <person name="Sharon I."/>
            <person name="Castelle C.J."/>
            <person name="Singh A."/>
            <person name="Wilkins M.J."/>
            <person name="Williams K.H."/>
            <person name="Banfield J.F."/>
        </authorList>
    </citation>
    <scope>NUCLEOTIDE SEQUENCE [LARGE SCALE GENOMIC DNA]</scope>
</reference>
<evidence type="ECO:0000256" key="4">
    <source>
        <dbReference type="ARBA" id="ARBA00022840"/>
    </source>
</evidence>
<dbReference type="InterPro" id="IPR017911">
    <property type="entry name" value="MacB-like_ATP-bd"/>
</dbReference>
<dbReference type="SMART" id="SM00382">
    <property type="entry name" value="AAA"/>
    <property type="match status" value="1"/>
</dbReference>
<evidence type="ECO:0000313" key="7">
    <source>
        <dbReference type="Proteomes" id="UP000034487"/>
    </source>
</evidence>
<sequence>MAILEAKNISKSFNTGTHTEVDAVSNVSLSVEAGDIILIMGPSGSGKTTFLTMLGGLLRPSSGEIFINDQSIEQLSVDRLTKLRRDHLGFIFQSFNLLENLCAWENVYVGGLGAKNRKSKAIELLKRLGLEDRMHQKPRQLSGGERQRVAIARALINNPPIILADEPTANLDSKNGFEVTRLLCEIACQEQKAVIIVSHDERLKRVAKRVIIIEDGRLVKEELGQHQKYCQHHKS</sequence>
<keyword evidence="2" id="KW-0813">Transport</keyword>
<evidence type="ECO:0000256" key="1">
    <source>
        <dbReference type="ARBA" id="ARBA00005417"/>
    </source>
</evidence>
<dbReference type="PROSITE" id="PS00211">
    <property type="entry name" value="ABC_TRANSPORTER_1"/>
    <property type="match status" value="1"/>
</dbReference>
<protein>
    <submittedName>
        <fullName evidence="6">Macrolide transporter ATP-binding /permease protein</fullName>
    </submittedName>
</protein>
<dbReference type="GO" id="GO:0005524">
    <property type="term" value="F:ATP binding"/>
    <property type="evidence" value="ECO:0007669"/>
    <property type="project" value="UniProtKB-KW"/>
</dbReference>
<dbReference type="Proteomes" id="UP000034487">
    <property type="component" value="Unassembled WGS sequence"/>
</dbReference>
<dbReference type="Gene3D" id="3.40.50.300">
    <property type="entry name" value="P-loop containing nucleotide triphosphate hydrolases"/>
    <property type="match status" value="1"/>
</dbReference>
<dbReference type="GO" id="GO:0098796">
    <property type="term" value="C:membrane protein complex"/>
    <property type="evidence" value="ECO:0007669"/>
    <property type="project" value="UniProtKB-ARBA"/>
</dbReference>
<dbReference type="AlphaFoldDB" id="A0A0G1QGJ5"/>
<dbReference type="PANTHER" id="PTHR42798">
    <property type="entry name" value="LIPOPROTEIN-RELEASING SYSTEM ATP-BINDING PROTEIN LOLD"/>
    <property type="match status" value="1"/>
</dbReference>
<dbReference type="GO" id="GO:0016887">
    <property type="term" value="F:ATP hydrolysis activity"/>
    <property type="evidence" value="ECO:0007669"/>
    <property type="project" value="InterPro"/>
</dbReference>
<proteinExistence type="inferred from homology"/>
<organism evidence="6 7">
    <name type="scientific">Berkelbacteria bacterium GW2011_GWA2_46_7</name>
    <dbReference type="NCBI Taxonomy" id="1618335"/>
    <lineage>
        <taxon>Bacteria</taxon>
        <taxon>Candidatus Berkelbacteria</taxon>
    </lineage>
</organism>
<comment type="similarity">
    <text evidence="1">Belongs to the ABC transporter superfamily.</text>
</comment>
<dbReference type="GO" id="GO:0022857">
    <property type="term" value="F:transmembrane transporter activity"/>
    <property type="evidence" value="ECO:0007669"/>
    <property type="project" value="UniProtKB-ARBA"/>
</dbReference>
<dbReference type="FunFam" id="3.40.50.300:FF:000032">
    <property type="entry name" value="Export ABC transporter ATP-binding protein"/>
    <property type="match status" value="1"/>
</dbReference>
<dbReference type="SUPFAM" id="SSF52540">
    <property type="entry name" value="P-loop containing nucleoside triphosphate hydrolases"/>
    <property type="match status" value="1"/>
</dbReference>
<dbReference type="Pfam" id="PF00005">
    <property type="entry name" value="ABC_tran"/>
    <property type="match status" value="1"/>
</dbReference>
<keyword evidence="3" id="KW-0547">Nucleotide-binding</keyword>
<evidence type="ECO:0000256" key="2">
    <source>
        <dbReference type="ARBA" id="ARBA00022448"/>
    </source>
</evidence>
<evidence type="ECO:0000256" key="3">
    <source>
        <dbReference type="ARBA" id="ARBA00022741"/>
    </source>
</evidence>
<dbReference type="EMBL" id="LCMV01000011">
    <property type="protein sequence ID" value="KKU44086.1"/>
    <property type="molecule type" value="Genomic_DNA"/>
</dbReference>
<evidence type="ECO:0000259" key="5">
    <source>
        <dbReference type="PROSITE" id="PS50893"/>
    </source>
</evidence>
<dbReference type="InterPro" id="IPR027417">
    <property type="entry name" value="P-loop_NTPase"/>
</dbReference>
<evidence type="ECO:0000313" key="6">
    <source>
        <dbReference type="EMBL" id="KKU44086.1"/>
    </source>
</evidence>
<dbReference type="InterPro" id="IPR017871">
    <property type="entry name" value="ABC_transporter-like_CS"/>
</dbReference>
<comment type="caution">
    <text evidence="6">The sequence shown here is derived from an EMBL/GenBank/DDBJ whole genome shotgun (WGS) entry which is preliminary data.</text>
</comment>
<accession>A0A0G1QGJ5</accession>
<gene>
    <name evidence="6" type="ORF">UX60_C0011G0016</name>
</gene>
<feature type="domain" description="ABC transporter" evidence="5">
    <location>
        <begin position="4"/>
        <end position="235"/>
    </location>
</feature>
<dbReference type="PROSITE" id="PS50893">
    <property type="entry name" value="ABC_TRANSPORTER_2"/>
    <property type="match status" value="1"/>
</dbReference>
<keyword evidence="4 6" id="KW-0067">ATP-binding</keyword>
<dbReference type="CDD" id="cd03255">
    <property type="entry name" value="ABC_MJ0796_LolCDE_FtsE"/>
    <property type="match status" value="1"/>
</dbReference>
<dbReference type="InterPro" id="IPR003439">
    <property type="entry name" value="ABC_transporter-like_ATP-bd"/>
</dbReference>
<dbReference type="PANTHER" id="PTHR42798:SF7">
    <property type="entry name" value="ALPHA-D-RIBOSE 1-METHYLPHOSPHONATE 5-TRIPHOSPHATE SYNTHASE SUBUNIT PHNL"/>
    <property type="match status" value="1"/>
</dbReference>